<feature type="region of interest" description="Disordered" evidence="13">
    <location>
        <begin position="81"/>
        <end position="139"/>
    </location>
</feature>
<keyword evidence="4" id="KW-0677">Repeat</keyword>
<dbReference type="EMBL" id="CYKH01000140">
    <property type="protein sequence ID" value="CUE72834.1"/>
    <property type="molecule type" value="Genomic_DNA"/>
</dbReference>
<evidence type="ECO:0000256" key="3">
    <source>
        <dbReference type="ARBA" id="ARBA00022692"/>
    </source>
</evidence>
<dbReference type="Pfam" id="PF00571">
    <property type="entry name" value="CBS"/>
    <property type="match status" value="1"/>
</dbReference>
<feature type="domain" description="CBS" evidence="14">
    <location>
        <begin position="1063"/>
        <end position="1120"/>
    </location>
</feature>
<keyword evidence="3 11" id="KW-0812">Transmembrane</keyword>
<dbReference type="InterPro" id="IPR001807">
    <property type="entry name" value="ClC"/>
</dbReference>
<keyword evidence="9 11" id="KW-0868">Chloride</keyword>
<evidence type="ECO:0000256" key="12">
    <source>
        <dbReference type="SAM" id="Coils"/>
    </source>
</evidence>
<feature type="compositionally biased region" description="Low complexity" evidence="13">
    <location>
        <begin position="999"/>
        <end position="1015"/>
    </location>
</feature>
<keyword evidence="5 11" id="KW-1133">Transmembrane helix</keyword>
<protein>
    <recommendedName>
        <fullName evidence="11">Chloride channel protein</fullName>
    </recommendedName>
</protein>
<dbReference type="InterPro" id="IPR051280">
    <property type="entry name" value="Cl-channel/antiporter"/>
</dbReference>
<dbReference type="PRINTS" id="PR00762">
    <property type="entry name" value="CLCHANNEL"/>
</dbReference>
<feature type="compositionally biased region" description="Polar residues" evidence="13">
    <location>
        <begin position="786"/>
        <end position="810"/>
    </location>
</feature>
<feature type="compositionally biased region" description="Low complexity" evidence="13">
    <location>
        <begin position="919"/>
        <end position="943"/>
    </location>
</feature>
<keyword evidence="6 11" id="KW-0406">Ion transport</keyword>
<evidence type="ECO:0000256" key="4">
    <source>
        <dbReference type="ARBA" id="ARBA00022737"/>
    </source>
</evidence>
<feature type="transmembrane region" description="Helical" evidence="11">
    <location>
        <begin position="244"/>
        <end position="269"/>
    </location>
</feature>
<evidence type="ECO:0000313" key="15">
    <source>
        <dbReference type="EMBL" id="CUE72834.1"/>
    </source>
</evidence>
<organism evidence="15 16">
    <name type="scientific">Bodo saltans</name>
    <name type="common">Flagellated protozoan</name>
    <dbReference type="NCBI Taxonomy" id="75058"/>
    <lineage>
        <taxon>Eukaryota</taxon>
        <taxon>Discoba</taxon>
        <taxon>Euglenozoa</taxon>
        <taxon>Kinetoplastea</taxon>
        <taxon>Metakinetoplastina</taxon>
        <taxon>Eubodonida</taxon>
        <taxon>Bodonidae</taxon>
        <taxon>Bodo</taxon>
    </lineage>
</organism>
<comment type="caution">
    <text evidence="11">Lacks conserved residue(s) required for the propagation of feature annotation.</text>
</comment>
<dbReference type="InterPro" id="IPR000644">
    <property type="entry name" value="CBS_dom"/>
</dbReference>
<comment type="subcellular location">
    <subcellularLocation>
        <location evidence="1 11">Membrane</location>
        <topology evidence="1 11">Multi-pass membrane protein</topology>
    </subcellularLocation>
</comment>
<dbReference type="Proteomes" id="UP000051952">
    <property type="component" value="Unassembled WGS sequence"/>
</dbReference>
<dbReference type="SUPFAM" id="SSF54631">
    <property type="entry name" value="CBS-domain pair"/>
    <property type="match status" value="1"/>
</dbReference>
<feature type="transmembrane region" description="Helical" evidence="11">
    <location>
        <begin position="491"/>
        <end position="509"/>
    </location>
</feature>
<evidence type="ECO:0000256" key="2">
    <source>
        <dbReference type="ARBA" id="ARBA00022448"/>
    </source>
</evidence>
<comment type="similarity">
    <text evidence="11">Belongs to the chloride channel (TC 2.A.49) family.</text>
</comment>
<evidence type="ECO:0000313" key="16">
    <source>
        <dbReference type="Proteomes" id="UP000051952"/>
    </source>
</evidence>
<evidence type="ECO:0000256" key="7">
    <source>
        <dbReference type="ARBA" id="ARBA00023122"/>
    </source>
</evidence>
<evidence type="ECO:0000256" key="6">
    <source>
        <dbReference type="ARBA" id="ARBA00023065"/>
    </source>
</evidence>
<dbReference type="GO" id="GO:0016020">
    <property type="term" value="C:membrane"/>
    <property type="evidence" value="ECO:0007669"/>
    <property type="project" value="UniProtKB-SubCell"/>
</dbReference>
<proteinExistence type="inferred from homology"/>
<evidence type="ECO:0000259" key="14">
    <source>
        <dbReference type="PROSITE" id="PS51371"/>
    </source>
</evidence>
<feature type="transmembrane region" description="Helical" evidence="11">
    <location>
        <begin position="360"/>
        <end position="383"/>
    </location>
</feature>
<dbReference type="SUPFAM" id="SSF81340">
    <property type="entry name" value="Clc chloride channel"/>
    <property type="match status" value="1"/>
</dbReference>
<feature type="transmembrane region" description="Helical" evidence="11">
    <location>
        <begin position="648"/>
        <end position="673"/>
    </location>
</feature>
<keyword evidence="16" id="KW-1185">Reference proteome</keyword>
<keyword evidence="8 11" id="KW-0472">Membrane</keyword>
<feature type="compositionally biased region" description="Low complexity" evidence="13">
    <location>
        <begin position="887"/>
        <end position="906"/>
    </location>
</feature>
<feature type="compositionally biased region" description="Polar residues" evidence="13">
    <location>
        <begin position="108"/>
        <end position="117"/>
    </location>
</feature>
<dbReference type="GO" id="GO:0005254">
    <property type="term" value="F:chloride channel activity"/>
    <property type="evidence" value="ECO:0007669"/>
    <property type="project" value="UniProtKB-UniRule"/>
</dbReference>
<feature type="region of interest" description="Disordered" evidence="13">
    <location>
        <begin position="786"/>
        <end position="854"/>
    </location>
</feature>
<dbReference type="OrthoDB" id="428525at2759"/>
<keyword evidence="7 10" id="KW-0129">CBS domain</keyword>
<dbReference type="Gene3D" id="1.10.3080.10">
    <property type="entry name" value="Clc chloride channel"/>
    <property type="match status" value="1"/>
</dbReference>
<feature type="region of interest" description="Disordered" evidence="13">
    <location>
        <begin position="886"/>
        <end position="943"/>
    </location>
</feature>
<dbReference type="PROSITE" id="PS51371">
    <property type="entry name" value="CBS"/>
    <property type="match status" value="1"/>
</dbReference>
<sequence length="1159" mass="125603">MGRFPTFKSFQDGVKGAWRVFADTANPSLRHEYTSPSDYQEIEAQQAAMAAEAAKFESIDYYKSYPQMYMSHLRSSDWRNVPLPSTPLTTPDHGGGGSAGQAAARESGPSTSSSEQTPDAHRLTSSSSASSPSQPRRHRTIEEIEEGSPINPCSAIASAICGSSAARDGARNAANAIVEEVTAYDASSRNSTLRWLLHVLIAVSVGLVASGITSAVSALEKWKAATLYNIVVHHTSAGSRSMGYFLGILFWSGTSLVLVAIGTAMVVWVEPAAGGSGIPDVIAYLNGVMKPKVVNLRTFITKSISCIFAVSGGLPVGMEAPLIQIGAIVGAGVTQGRSRTLGCQTKLFQAFRNNKDRRDFITAGAACGVSAAFGAPIGGLLFVMEEVSSFWDYSAAGQIFLASMISFSTVAFINSMSENQHDLGRVTNSAAVLFEVNVKIPLNLLAVVPSLFLGALCGLFAVAFTKCSLIVSRFRKRVIRPYTWRRFAEPMIIVGSFTFIMFTLAIMPGCSPTTATPTTATTAGEDIQLWHTENVSSLVNFTCHQDGYYSPLATLNLQSTKQTIRHLFNRETVSEFPAGDVFLFFLVYTVFACLSSGTFIASGLVVPLLCMGATFGRLFGLFLVSAFGSEGVAPNSYFSSESWMDPGVFALIGAGALLGGVNRMAMSICVIMVELSGELHYLLPIMVAIVISKAVADWLCEPLFHHMLHLDHVPYLPMHLHKEFEQLTAADCMRQEVLTLRERESTKNLLQAIRTTTHHAFPVLGEDYDDEVEKVENIFGYMTSSSLATDSPANRTPSRGAQQHSVSSPLLYSRPTSKDFDRRVTTPRSAGGTAQTTFSAPPSDPTRPSGDNGRRLKFIGMVTREDIQVFLSLPALQHFAVNEGRDLTSSSSTTTPPLAPPSSSSVAPPPPFETDGTFAAKNSSTTSNGNNSNGAAGAGESTSSPQYIRRLNALIQKINGMSWIDWMSHQTSLFFVTGDKKWHQNWTRANTTLQVNDASSPSPAPSRGISSSSSSVQMDATLGTTGSGLFGNTVDAPGASVLRNMYWVDESQLPPVIDLSLIVNRSPWVIPPFFNLSMAYSTFRSMGLRHMVVVDGDDVRGMITRKDLLADTLRVKLMELHMRLRETAMSDRTRRALERAREEQRAVQQQLQRRLEKGQ</sequence>
<reference evidence="16" key="1">
    <citation type="submission" date="2015-09" db="EMBL/GenBank/DDBJ databases">
        <authorList>
            <consortium name="Pathogen Informatics"/>
        </authorList>
    </citation>
    <scope>NUCLEOTIDE SEQUENCE [LARGE SCALE GENOMIC DNA]</scope>
    <source>
        <strain evidence="16">Lake Konstanz</strain>
    </source>
</reference>
<dbReference type="VEuPathDB" id="TriTrypDB:BSAL_54530"/>
<feature type="transmembrane region" description="Helical" evidence="11">
    <location>
        <begin position="608"/>
        <end position="628"/>
    </location>
</feature>
<keyword evidence="2 11" id="KW-0813">Transport</keyword>
<feature type="coiled-coil region" evidence="12">
    <location>
        <begin position="1130"/>
        <end position="1157"/>
    </location>
</feature>
<evidence type="ECO:0000256" key="9">
    <source>
        <dbReference type="ARBA" id="ARBA00023214"/>
    </source>
</evidence>
<feature type="transmembrane region" description="Helical" evidence="11">
    <location>
        <begin position="195"/>
        <end position="219"/>
    </location>
</feature>
<feature type="transmembrane region" description="Helical" evidence="11">
    <location>
        <begin position="451"/>
        <end position="471"/>
    </location>
</feature>
<dbReference type="AlphaFoldDB" id="A0A0S4IML4"/>
<feature type="compositionally biased region" description="Polar residues" evidence="13">
    <location>
        <begin position="826"/>
        <end position="840"/>
    </location>
</feature>
<dbReference type="PANTHER" id="PTHR11689">
    <property type="entry name" value="CHLORIDE CHANNEL PROTEIN CLC FAMILY MEMBER"/>
    <property type="match status" value="1"/>
</dbReference>
<evidence type="ECO:0000256" key="13">
    <source>
        <dbReference type="SAM" id="MobiDB-lite"/>
    </source>
</evidence>
<accession>A0A0S4IML4</accession>
<dbReference type="InterPro" id="IPR046342">
    <property type="entry name" value="CBS_dom_sf"/>
</dbReference>
<feature type="transmembrane region" description="Helical" evidence="11">
    <location>
        <begin position="581"/>
        <end position="601"/>
    </location>
</feature>
<evidence type="ECO:0000256" key="1">
    <source>
        <dbReference type="ARBA" id="ARBA00004141"/>
    </source>
</evidence>
<dbReference type="InterPro" id="IPR014743">
    <property type="entry name" value="Cl-channel_core"/>
</dbReference>
<feature type="transmembrane region" description="Helical" evidence="11">
    <location>
        <begin position="395"/>
        <end position="414"/>
    </location>
</feature>
<evidence type="ECO:0000256" key="5">
    <source>
        <dbReference type="ARBA" id="ARBA00022989"/>
    </source>
</evidence>
<evidence type="ECO:0000256" key="8">
    <source>
        <dbReference type="ARBA" id="ARBA00023136"/>
    </source>
</evidence>
<dbReference type="OMA" id="RMSMAIC"/>
<gene>
    <name evidence="15" type="ORF">BSAL_54530</name>
</gene>
<keyword evidence="12" id="KW-0175">Coiled coil</keyword>
<dbReference type="CDD" id="cd01036">
    <property type="entry name" value="ClC_euk"/>
    <property type="match status" value="1"/>
</dbReference>
<evidence type="ECO:0000256" key="10">
    <source>
        <dbReference type="PROSITE-ProRule" id="PRU00703"/>
    </source>
</evidence>
<name>A0A0S4IML4_BODSA</name>
<feature type="region of interest" description="Disordered" evidence="13">
    <location>
        <begin position="994"/>
        <end position="1016"/>
    </location>
</feature>
<dbReference type="PANTHER" id="PTHR11689:SF89">
    <property type="entry name" value="CHLORIDE CHANNEL PROTEIN"/>
    <property type="match status" value="1"/>
</dbReference>
<evidence type="ECO:0000256" key="11">
    <source>
        <dbReference type="RuleBase" id="RU361221"/>
    </source>
</evidence>
<dbReference type="Pfam" id="PF00654">
    <property type="entry name" value="Voltage_CLC"/>
    <property type="match status" value="1"/>
</dbReference>